<dbReference type="Proteomes" id="UP000199574">
    <property type="component" value="Chromosome I"/>
</dbReference>
<keyword evidence="3 7" id="KW-0081">Bacteriolytic enzyme</keyword>
<dbReference type="InterPro" id="IPR034690">
    <property type="entry name" value="Endolysin_T4_type"/>
</dbReference>
<evidence type="ECO:0000313" key="8">
    <source>
        <dbReference type="EMBL" id="SDT47483.1"/>
    </source>
</evidence>
<accession>A0ABY0V0J7</accession>
<dbReference type="InterPro" id="IPR023346">
    <property type="entry name" value="Lysozyme-like_dom_sf"/>
</dbReference>
<comment type="catalytic activity">
    <reaction evidence="1 7">
        <text>Hydrolysis of (1-&gt;4)-beta-linkages between N-acetylmuramic acid and N-acetyl-D-glucosamine residues in a peptidoglycan and between N-acetyl-D-glucosamine residues in chitodextrins.</text>
        <dbReference type="EC" id="3.2.1.17"/>
    </reaction>
</comment>
<evidence type="ECO:0000313" key="9">
    <source>
        <dbReference type="Proteomes" id="UP000199574"/>
    </source>
</evidence>
<dbReference type="PANTHER" id="PTHR38107">
    <property type="match status" value="1"/>
</dbReference>
<proteinExistence type="inferred from homology"/>
<dbReference type="InterPro" id="IPR033907">
    <property type="entry name" value="Endolysin_autolysin"/>
</dbReference>
<keyword evidence="6 7" id="KW-0326">Glycosidase</keyword>
<evidence type="ECO:0000256" key="7">
    <source>
        <dbReference type="RuleBase" id="RU003788"/>
    </source>
</evidence>
<dbReference type="InterPro" id="IPR023347">
    <property type="entry name" value="Lysozyme_dom_sf"/>
</dbReference>
<evidence type="ECO:0000256" key="4">
    <source>
        <dbReference type="ARBA" id="ARBA00022801"/>
    </source>
</evidence>
<dbReference type="Gene3D" id="1.10.530.40">
    <property type="match status" value="1"/>
</dbReference>
<evidence type="ECO:0000256" key="3">
    <source>
        <dbReference type="ARBA" id="ARBA00022638"/>
    </source>
</evidence>
<comment type="similarity">
    <text evidence="7">Belongs to the glycosyl hydrolase 24 family.</text>
</comment>
<dbReference type="EMBL" id="LT629754">
    <property type="protein sequence ID" value="SDT47483.1"/>
    <property type="molecule type" value="Genomic_DNA"/>
</dbReference>
<sequence>MQRLSENGNELLKELEGFRSEPYLDTAGVPTIGYGNTYYLDGTRVTMDDPPLHEYDAKMLKAVIMPRYEKAVREGVKVPINQNQFDALVCFTYNVGPSAFLGSTLLKVINQNPNNFRAINAQFKRWNKSGGKVDKGLINRRLKEIALYGKN</sequence>
<dbReference type="HAMAP" id="MF_04110">
    <property type="entry name" value="ENDOLYSIN_T4"/>
    <property type="match status" value="1"/>
</dbReference>
<dbReference type="InterPro" id="IPR002196">
    <property type="entry name" value="Glyco_hydro_24"/>
</dbReference>
<dbReference type="GeneID" id="90594163"/>
<evidence type="ECO:0000256" key="1">
    <source>
        <dbReference type="ARBA" id="ARBA00000632"/>
    </source>
</evidence>
<reference evidence="8 9" key="1">
    <citation type="submission" date="2016-10" db="EMBL/GenBank/DDBJ databases">
        <authorList>
            <person name="Varghese N."/>
            <person name="Submissions S."/>
        </authorList>
    </citation>
    <scope>NUCLEOTIDE SEQUENCE [LARGE SCALE GENOMIC DNA]</scope>
    <source>
        <strain evidence="8 9">MAR_2009_60</strain>
    </source>
</reference>
<dbReference type="CDD" id="cd00737">
    <property type="entry name" value="lyz_endolysin_autolysin"/>
    <property type="match status" value="1"/>
</dbReference>
<evidence type="ECO:0000256" key="5">
    <source>
        <dbReference type="ARBA" id="ARBA00023200"/>
    </source>
</evidence>
<dbReference type="RefSeq" id="WP_091608799.1">
    <property type="nucleotide sequence ID" value="NZ_LT629754.1"/>
</dbReference>
<evidence type="ECO:0000256" key="6">
    <source>
        <dbReference type="ARBA" id="ARBA00023295"/>
    </source>
</evidence>
<keyword evidence="4 7" id="KW-0378">Hydrolase</keyword>
<keyword evidence="9" id="KW-1185">Reference proteome</keyword>
<dbReference type="Pfam" id="PF00959">
    <property type="entry name" value="Phage_lysozyme"/>
    <property type="match status" value="1"/>
</dbReference>
<organism evidence="8 9">
    <name type="scientific">Maribacter dokdonensis</name>
    <dbReference type="NCBI Taxonomy" id="320912"/>
    <lineage>
        <taxon>Bacteria</taxon>
        <taxon>Pseudomonadati</taxon>
        <taxon>Bacteroidota</taxon>
        <taxon>Flavobacteriia</taxon>
        <taxon>Flavobacteriales</taxon>
        <taxon>Flavobacteriaceae</taxon>
        <taxon>Maribacter</taxon>
    </lineage>
</organism>
<keyword evidence="5" id="KW-1035">Host cytoplasm</keyword>
<dbReference type="InterPro" id="IPR051018">
    <property type="entry name" value="Bacteriophage_GH24"/>
</dbReference>
<protein>
    <recommendedName>
        <fullName evidence="7">Lysozyme</fullName>
        <ecNumber evidence="7">3.2.1.17</ecNumber>
    </recommendedName>
</protein>
<dbReference type="SUPFAM" id="SSF53955">
    <property type="entry name" value="Lysozyme-like"/>
    <property type="match status" value="1"/>
</dbReference>
<name>A0ABY0V0J7_9FLAO</name>
<keyword evidence="2 7" id="KW-0929">Antimicrobial</keyword>
<gene>
    <name evidence="8" type="ORF">SAMN05192545_3936</name>
</gene>
<dbReference type="PANTHER" id="PTHR38107:SF3">
    <property type="entry name" value="LYSOZYME RRRD-RELATED"/>
    <property type="match status" value="1"/>
</dbReference>
<dbReference type="EC" id="3.2.1.17" evidence="7"/>
<evidence type="ECO:0000256" key="2">
    <source>
        <dbReference type="ARBA" id="ARBA00022529"/>
    </source>
</evidence>